<dbReference type="PRINTS" id="PR01699">
    <property type="entry name" value="ORGNOHGLYASE"/>
</dbReference>
<keyword evidence="12" id="KW-1185">Reference proteome</keyword>
<dbReference type="Proteomes" id="UP001379533">
    <property type="component" value="Chromosome"/>
</dbReference>
<evidence type="ECO:0000256" key="9">
    <source>
        <dbReference type="ARBA" id="ARBA00031271"/>
    </source>
</evidence>
<evidence type="ECO:0000256" key="5">
    <source>
        <dbReference type="ARBA" id="ARBA00022466"/>
    </source>
</evidence>
<dbReference type="Pfam" id="PF12324">
    <property type="entry name" value="HTH_15"/>
    <property type="match status" value="1"/>
</dbReference>
<evidence type="ECO:0000256" key="3">
    <source>
        <dbReference type="ARBA" id="ARBA00013237"/>
    </source>
</evidence>
<evidence type="ECO:0000313" key="11">
    <source>
        <dbReference type="EMBL" id="WXA94311.1"/>
    </source>
</evidence>
<evidence type="ECO:0000313" key="12">
    <source>
        <dbReference type="Proteomes" id="UP001379533"/>
    </source>
</evidence>
<accession>A0ABZ2KD49</accession>
<keyword evidence="7 11" id="KW-0456">Lyase</keyword>
<organism evidence="11 12">
    <name type="scientific">Pendulispora brunnea</name>
    <dbReference type="NCBI Taxonomy" id="2905690"/>
    <lineage>
        <taxon>Bacteria</taxon>
        <taxon>Pseudomonadati</taxon>
        <taxon>Myxococcota</taxon>
        <taxon>Myxococcia</taxon>
        <taxon>Myxococcales</taxon>
        <taxon>Sorangiineae</taxon>
        <taxon>Pendulisporaceae</taxon>
        <taxon>Pendulispora</taxon>
    </lineage>
</organism>
<keyword evidence="5" id="KW-0475">Mercuric resistance</keyword>
<dbReference type="Pfam" id="PF03243">
    <property type="entry name" value="MerB"/>
    <property type="match status" value="1"/>
</dbReference>
<comment type="function">
    <text evidence="8">Cleaves the carbon-mercury bond of organomercurials such as phenylmercuric acetate. One product is Hg(2+), which is subsequently detoxified by the mercuric reductase.</text>
</comment>
<protein>
    <recommendedName>
        <fullName evidence="4">Alkylmercury lyase</fullName>
        <ecNumber evidence="3">4.99.1.2</ecNumber>
    </recommendedName>
    <alternativeName>
        <fullName evidence="9">Organomercurial lyase</fullName>
    </alternativeName>
</protein>
<dbReference type="InterPro" id="IPR053717">
    <property type="entry name" value="MerB_lyase_sf"/>
</dbReference>
<gene>
    <name evidence="11" type="primary">merB</name>
    <name evidence="11" type="ORF">LZC95_48685</name>
</gene>
<dbReference type="Gene3D" id="3.30.450.410">
    <property type="match status" value="1"/>
</dbReference>
<comment type="catalytic activity">
    <reaction evidence="1">
        <text>an alkylmercury + H(+) = an alkane + Hg(2+)</text>
        <dbReference type="Rhea" id="RHEA:18777"/>
        <dbReference type="ChEBI" id="CHEBI:15378"/>
        <dbReference type="ChEBI" id="CHEBI:16793"/>
        <dbReference type="ChEBI" id="CHEBI:18310"/>
        <dbReference type="ChEBI" id="CHEBI:83725"/>
        <dbReference type="EC" id="4.99.1.2"/>
    </reaction>
</comment>
<dbReference type="GO" id="GO:0016829">
    <property type="term" value="F:lyase activity"/>
    <property type="evidence" value="ECO:0007669"/>
    <property type="project" value="UniProtKB-KW"/>
</dbReference>
<dbReference type="EMBL" id="CP089982">
    <property type="protein sequence ID" value="WXA94311.1"/>
    <property type="molecule type" value="Genomic_DNA"/>
</dbReference>
<keyword evidence="6" id="KW-0476">Mercury</keyword>
<feature type="domain" description="Alkylmercury lyase helix-turn-helix" evidence="10">
    <location>
        <begin position="24"/>
        <end position="76"/>
    </location>
</feature>
<dbReference type="PIRSF" id="PIRSF001458">
    <property type="entry name" value="MerB"/>
    <property type="match status" value="1"/>
</dbReference>
<dbReference type="RefSeq" id="WP_394844912.1">
    <property type="nucleotide sequence ID" value="NZ_CP089982.1"/>
</dbReference>
<name>A0ABZ2KD49_9BACT</name>
<evidence type="ECO:0000256" key="1">
    <source>
        <dbReference type="ARBA" id="ARBA00000165"/>
    </source>
</evidence>
<evidence type="ECO:0000259" key="10">
    <source>
        <dbReference type="Pfam" id="PF12324"/>
    </source>
</evidence>
<reference evidence="11 12" key="1">
    <citation type="submission" date="2021-12" db="EMBL/GenBank/DDBJ databases">
        <title>Discovery of the Pendulisporaceae a myxobacterial family with distinct sporulation behavior and unique specialized metabolism.</title>
        <authorList>
            <person name="Garcia R."/>
            <person name="Popoff A."/>
            <person name="Bader C.D."/>
            <person name="Loehr J."/>
            <person name="Walesch S."/>
            <person name="Walt C."/>
            <person name="Boldt J."/>
            <person name="Bunk B."/>
            <person name="Haeckl F.J.F.P.J."/>
            <person name="Gunesch A.P."/>
            <person name="Birkelbach J."/>
            <person name="Nuebel U."/>
            <person name="Pietschmann T."/>
            <person name="Bach T."/>
            <person name="Mueller R."/>
        </authorList>
    </citation>
    <scope>NUCLEOTIDE SEQUENCE [LARGE SCALE GENOMIC DNA]</scope>
    <source>
        <strain evidence="11 12">MSr12523</strain>
    </source>
</reference>
<evidence type="ECO:0000256" key="6">
    <source>
        <dbReference type="ARBA" id="ARBA00022914"/>
    </source>
</evidence>
<dbReference type="SUPFAM" id="SSF46785">
    <property type="entry name" value="Winged helix' DNA-binding domain"/>
    <property type="match status" value="1"/>
</dbReference>
<dbReference type="NCBIfam" id="NF033555">
    <property type="entry name" value="lyase_MerB"/>
    <property type="match status" value="1"/>
</dbReference>
<dbReference type="EC" id="4.99.1.2" evidence="3"/>
<evidence type="ECO:0000256" key="2">
    <source>
        <dbReference type="ARBA" id="ARBA00009443"/>
    </source>
</evidence>
<dbReference type="InterPro" id="IPR024259">
    <property type="entry name" value="MerB_HTH_dom"/>
</dbReference>
<dbReference type="InterPro" id="IPR004927">
    <property type="entry name" value="MerB"/>
</dbReference>
<dbReference type="SUPFAM" id="SSF160387">
    <property type="entry name" value="NosL/MerB-like"/>
    <property type="match status" value="1"/>
</dbReference>
<comment type="similarity">
    <text evidence="2">Belongs to the MerB family.</text>
</comment>
<dbReference type="NCBIfam" id="NF009710">
    <property type="entry name" value="PRK13239.1"/>
    <property type="match status" value="1"/>
</dbReference>
<sequence length="204" mass="21652">MNGTIPILADIAGTISNIPGAYDVLSTTARLLSDGKPLAIAHLTDELGWSLERVDTILACFPDVERDEAGNLVGFGLTLHETPHSYQVDGKRLFTWCALDALFFPVILGQSACVTSRCRATGVPIRMAVSPTGVADIEPSSTVVSLVTACEANELRGAFCNAVNFFASAEDARTWLSEQCSGQVLSVERAFILAKDCAAAMRAA</sequence>
<evidence type="ECO:0000256" key="4">
    <source>
        <dbReference type="ARBA" id="ARBA00018180"/>
    </source>
</evidence>
<evidence type="ECO:0000256" key="8">
    <source>
        <dbReference type="ARBA" id="ARBA00025326"/>
    </source>
</evidence>
<dbReference type="InterPro" id="IPR036390">
    <property type="entry name" value="WH_DNA-bd_sf"/>
</dbReference>
<evidence type="ECO:0000256" key="7">
    <source>
        <dbReference type="ARBA" id="ARBA00023239"/>
    </source>
</evidence>
<proteinExistence type="inferred from homology"/>